<name>A0A1B7HJX1_9ENTR</name>
<dbReference type="Pfam" id="PF00419">
    <property type="entry name" value="Fimbrial"/>
    <property type="match status" value="1"/>
</dbReference>
<keyword evidence="4" id="KW-0281">Fimbrium</keyword>
<protein>
    <submittedName>
        <fullName evidence="7">Uncharacterized protein</fullName>
    </submittedName>
</protein>
<evidence type="ECO:0000256" key="3">
    <source>
        <dbReference type="ARBA" id="ARBA00022729"/>
    </source>
</evidence>
<reference evidence="7 8" key="1">
    <citation type="submission" date="2016-04" db="EMBL/GenBank/DDBJ databases">
        <title>ATOL: Assembling a taxonomically balanced genome-scale reconstruction of the evolutionary history of the Enterobacteriaceae.</title>
        <authorList>
            <person name="Plunkett G.III."/>
            <person name="Neeno-Eckwall E.C."/>
            <person name="Glasner J.D."/>
            <person name="Perna N.T."/>
        </authorList>
    </citation>
    <scope>NUCLEOTIDE SEQUENCE [LARGE SCALE GENOMIC DNA]</scope>
    <source>
        <strain evidence="7 8">ATCC 51607</strain>
    </source>
</reference>
<comment type="subcellular location">
    <subcellularLocation>
        <location evidence="1">Fimbrium</location>
    </subcellularLocation>
</comment>
<accession>A0A1B7HJX1</accession>
<dbReference type="Pfam" id="PF22003">
    <property type="entry name" value="MrkDrd"/>
    <property type="match status" value="1"/>
</dbReference>
<dbReference type="Gene3D" id="2.60.40.3310">
    <property type="match status" value="1"/>
</dbReference>
<organism evidence="7 8">
    <name type="scientific">Buttiauxella noackiae ATCC 51607</name>
    <dbReference type="NCBI Taxonomy" id="1354255"/>
    <lineage>
        <taxon>Bacteria</taxon>
        <taxon>Pseudomonadati</taxon>
        <taxon>Pseudomonadota</taxon>
        <taxon>Gammaproteobacteria</taxon>
        <taxon>Enterobacterales</taxon>
        <taxon>Enterobacteriaceae</taxon>
        <taxon>Buttiauxella</taxon>
    </lineage>
</organism>
<evidence type="ECO:0000256" key="4">
    <source>
        <dbReference type="ARBA" id="ARBA00023263"/>
    </source>
</evidence>
<feature type="domain" description="MrkD-like receptor binding" evidence="6">
    <location>
        <begin position="43"/>
        <end position="138"/>
    </location>
</feature>
<dbReference type="InterPro" id="IPR054160">
    <property type="entry name" value="MrkD_recept-bd"/>
</dbReference>
<evidence type="ECO:0000313" key="7">
    <source>
        <dbReference type="EMBL" id="OAT15930.1"/>
    </source>
</evidence>
<dbReference type="PANTHER" id="PTHR33420">
    <property type="entry name" value="FIMBRIAL SUBUNIT ELFA-RELATED"/>
    <property type="match status" value="1"/>
</dbReference>
<dbReference type="InterPro" id="IPR008966">
    <property type="entry name" value="Adhesion_dom_sf"/>
</dbReference>
<feature type="domain" description="Fimbrial-type adhesion" evidence="5">
    <location>
        <begin position="171"/>
        <end position="317"/>
    </location>
</feature>
<evidence type="ECO:0000256" key="1">
    <source>
        <dbReference type="ARBA" id="ARBA00004561"/>
    </source>
</evidence>
<evidence type="ECO:0000256" key="2">
    <source>
        <dbReference type="ARBA" id="ARBA00006671"/>
    </source>
</evidence>
<gene>
    <name evidence="7" type="ORF">M979_3378</name>
</gene>
<keyword evidence="3" id="KW-0732">Signal</keyword>
<dbReference type="SUPFAM" id="SSF49401">
    <property type="entry name" value="Bacterial adhesins"/>
    <property type="match status" value="1"/>
</dbReference>
<comment type="caution">
    <text evidence="7">The sequence shown here is derived from an EMBL/GenBank/DDBJ whole genome shotgun (WGS) entry which is preliminary data.</text>
</comment>
<evidence type="ECO:0000259" key="5">
    <source>
        <dbReference type="Pfam" id="PF00419"/>
    </source>
</evidence>
<evidence type="ECO:0000259" key="6">
    <source>
        <dbReference type="Pfam" id="PF22003"/>
    </source>
</evidence>
<dbReference type="AlphaFoldDB" id="A0A1B7HJX1"/>
<sequence>MSLVRAGIPLLILLVVGFNSQATCIVKSQKMTLSPEVLTKRNNPALGTVLKKSSFAVQLPPSPDCEKIIKFSADVPGGVSKMKTSGIFQTNAKGVGMKMTLVTSSGREILWPSKFSASISELSGAKIIIELIKADNGTLVRGGSGDMRFEINNLLQGTPLIDIYVPPNFVTVLNRSCQIYGERTRNITLPSVVLDRFKSPGSVAGKTPFDIHLSCVADDKAHSAVFLKWNGQFGKKSGSDGVLSNLVVGRSAAKGIGVQVLGGDHQPLNFHEMKKVELRNTKSDKYAVRFYSQYYQIDEQVQPGKIHASLYFNIDYQ</sequence>
<dbReference type="InterPro" id="IPR000259">
    <property type="entry name" value="Adhesion_dom_fimbrial"/>
</dbReference>
<dbReference type="GO" id="GO:0043709">
    <property type="term" value="P:cell adhesion involved in single-species biofilm formation"/>
    <property type="evidence" value="ECO:0007669"/>
    <property type="project" value="TreeGrafter"/>
</dbReference>
<dbReference type="Proteomes" id="UP000078286">
    <property type="component" value="Unassembled WGS sequence"/>
</dbReference>
<dbReference type="InterPro" id="IPR050263">
    <property type="entry name" value="Bact_Fimbrial_Adh_Pro"/>
</dbReference>
<evidence type="ECO:0000313" key="8">
    <source>
        <dbReference type="Proteomes" id="UP000078286"/>
    </source>
</evidence>
<dbReference type="InterPro" id="IPR036937">
    <property type="entry name" value="Adhesion_dom_fimbrial_sf"/>
</dbReference>
<dbReference type="GO" id="GO:0009289">
    <property type="term" value="C:pilus"/>
    <property type="evidence" value="ECO:0007669"/>
    <property type="project" value="UniProtKB-SubCell"/>
</dbReference>
<proteinExistence type="inferred from homology"/>
<dbReference type="Gene3D" id="2.60.40.1090">
    <property type="entry name" value="Fimbrial-type adhesion domain"/>
    <property type="match status" value="1"/>
</dbReference>
<dbReference type="RefSeq" id="WP_064555728.1">
    <property type="nucleotide sequence ID" value="NZ_LXEO01000049.1"/>
</dbReference>
<dbReference type="PATRIC" id="fig|1354255.3.peg.3478"/>
<dbReference type="EMBL" id="LXEO01000049">
    <property type="protein sequence ID" value="OAT15930.1"/>
    <property type="molecule type" value="Genomic_DNA"/>
</dbReference>
<dbReference type="PANTHER" id="PTHR33420:SF3">
    <property type="entry name" value="FIMBRIAL SUBUNIT ELFA"/>
    <property type="match status" value="1"/>
</dbReference>
<comment type="similarity">
    <text evidence="2">Belongs to the fimbrial protein family.</text>
</comment>
<keyword evidence="8" id="KW-1185">Reference proteome</keyword>